<evidence type="ECO:0000256" key="6">
    <source>
        <dbReference type="RuleBase" id="RU000716"/>
    </source>
</evidence>
<dbReference type="InterPro" id="IPR007627">
    <property type="entry name" value="RNA_pol_sigma70_r2"/>
</dbReference>
<evidence type="ECO:0000256" key="3">
    <source>
        <dbReference type="ARBA" id="ARBA00023082"/>
    </source>
</evidence>
<dbReference type="InterPro" id="IPR013249">
    <property type="entry name" value="RNA_pol_sigma70_r4_t2"/>
</dbReference>
<proteinExistence type="inferred from homology"/>
<evidence type="ECO:0000256" key="4">
    <source>
        <dbReference type="ARBA" id="ARBA00023125"/>
    </source>
</evidence>
<dbReference type="Proteomes" id="UP000229703">
    <property type="component" value="Unassembled WGS sequence"/>
</dbReference>
<dbReference type="InterPro" id="IPR014284">
    <property type="entry name" value="RNA_pol_sigma-70_dom"/>
</dbReference>
<dbReference type="GO" id="GO:0016987">
    <property type="term" value="F:sigma factor activity"/>
    <property type="evidence" value="ECO:0007669"/>
    <property type="project" value="UniProtKB-KW"/>
</dbReference>
<name>A0A2M7M2K9_9BACT</name>
<dbReference type="InterPro" id="IPR000838">
    <property type="entry name" value="RNA_pol_sigma70_ECF_CS"/>
</dbReference>
<comment type="caution">
    <text evidence="9">The sequence shown here is derived from an EMBL/GenBank/DDBJ whole genome shotgun (WGS) entry which is preliminary data.</text>
</comment>
<dbReference type="GO" id="GO:0006352">
    <property type="term" value="P:DNA-templated transcription initiation"/>
    <property type="evidence" value="ECO:0007669"/>
    <property type="project" value="InterPro"/>
</dbReference>
<dbReference type="InterPro" id="IPR036388">
    <property type="entry name" value="WH-like_DNA-bd_sf"/>
</dbReference>
<dbReference type="Pfam" id="PF04542">
    <property type="entry name" value="Sigma70_r2"/>
    <property type="match status" value="1"/>
</dbReference>
<evidence type="ECO:0000256" key="1">
    <source>
        <dbReference type="ARBA" id="ARBA00010641"/>
    </source>
</evidence>
<evidence type="ECO:0000313" key="10">
    <source>
        <dbReference type="Proteomes" id="UP000229703"/>
    </source>
</evidence>
<dbReference type="Gene3D" id="1.10.1740.10">
    <property type="match status" value="1"/>
</dbReference>
<dbReference type="Gene3D" id="1.10.10.10">
    <property type="entry name" value="Winged helix-like DNA-binding domain superfamily/Winged helix DNA-binding domain"/>
    <property type="match status" value="1"/>
</dbReference>
<dbReference type="PANTHER" id="PTHR43133:SF8">
    <property type="entry name" value="RNA POLYMERASE SIGMA FACTOR HI_1459-RELATED"/>
    <property type="match status" value="1"/>
</dbReference>
<keyword evidence="2 6" id="KW-0805">Transcription regulation</keyword>
<gene>
    <name evidence="9" type="ORF">COZ37_05220</name>
</gene>
<dbReference type="SUPFAM" id="SSF88659">
    <property type="entry name" value="Sigma3 and sigma4 domains of RNA polymerase sigma factors"/>
    <property type="match status" value="1"/>
</dbReference>
<dbReference type="Pfam" id="PF08281">
    <property type="entry name" value="Sigma70_r4_2"/>
    <property type="match status" value="1"/>
</dbReference>
<dbReference type="NCBIfam" id="TIGR02937">
    <property type="entry name" value="sigma70-ECF"/>
    <property type="match status" value="1"/>
</dbReference>
<dbReference type="InterPro" id="IPR013325">
    <property type="entry name" value="RNA_pol_sigma_r2"/>
</dbReference>
<dbReference type="EMBL" id="PFJK01000239">
    <property type="protein sequence ID" value="PIX76947.1"/>
    <property type="molecule type" value="Genomic_DNA"/>
</dbReference>
<dbReference type="InterPro" id="IPR013324">
    <property type="entry name" value="RNA_pol_sigma_r3/r4-like"/>
</dbReference>
<dbReference type="SUPFAM" id="SSF88946">
    <property type="entry name" value="Sigma2 domain of RNA polymerase sigma factors"/>
    <property type="match status" value="1"/>
</dbReference>
<keyword evidence="4 6" id="KW-0238">DNA-binding</keyword>
<feature type="domain" description="RNA polymerase sigma-70 region 2" evidence="7">
    <location>
        <begin position="23"/>
        <end position="88"/>
    </location>
</feature>
<feature type="domain" description="RNA polymerase sigma factor 70 region 4 type 2" evidence="8">
    <location>
        <begin position="130"/>
        <end position="180"/>
    </location>
</feature>
<evidence type="ECO:0000256" key="5">
    <source>
        <dbReference type="ARBA" id="ARBA00023163"/>
    </source>
</evidence>
<dbReference type="PANTHER" id="PTHR43133">
    <property type="entry name" value="RNA POLYMERASE ECF-TYPE SIGMA FACTO"/>
    <property type="match status" value="1"/>
</dbReference>
<protein>
    <recommendedName>
        <fullName evidence="6">RNA polymerase sigma factor</fullName>
    </recommendedName>
</protein>
<accession>A0A2M7M2K9</accession>
<evidence type="ECO:0000259" key="8">
    <source>
        <dbReference type="Pfam" id="PF08281"/>
    </source>
</evidence>
<dbReference type="GO" id="GO:0003677">
    <property type="term" value="F:DNA binding"/>
    <property type="evidence" value="ECO:0007669"/>
    <property type="project" value="UniProtKB-KW"/>
</dbReference>
<dbReference type="CDD" id="cd06171">
    <property type="entry name" value="Sigma70_r4"/>
    <property type="match status" value="1"/>
</dbReference>
<sequence length="206" mass="23394">MDADCELMLQVKKGEVAAFNQILEKYQGPIINFAYRFVGSREKAEEIAQEVFLRIYLARGRYRVRAKFSTYIYRIAKNLSLNTLRKRKLRIISLNQPIPGKNGEIEREFADSSQISPAEVLAKKEAGARVKKALDSLPAPQKTAIILNRYNDLSYEEIGKVMNLSLPAVKSLLHRAKESLRKRLKGVNYTPPPHILPLKGGGKRWG</sequence>
<organism evidence="9 10">
    <name type="scientific">bacterium (Candidatus Ratteibacteria) CG_4_10_14_3_um_filter_41_18</name>
    <dbReference type="NCBI Taxonomy" id="2014287"/>
    <lineage>
        <taxon>Bacteria</taxon>
        <taxon>Candidatus Ratteibacteria</taxon>
    </lineage>
</organism>
<dbReference type="AlphaFoldDB" id="A0A2M7M2K9"/>
<comment type="similarity">
    <text evidence="1 6">Belongs to the sigma-70 factor family. ECF subfamily.</text>
</comment>
<keyword evidence="3 6" id="KW-0731">Sigma factor</keyword>
<dbReference type="InterPro" id="IPR039425">
    <property type="entry name" value="RNA_pol_sigma-70-like"/>
</dbReference>
<reference evidence="10" key="1">
    <citation type="submission" date="2017-09" db="EMBL/GenBank/DDBJ databases">
        <title>Depth-based differentiation of microbial function through sediment-hosted aquifers and enrichment of novel symbionts in the deep terrestrial subsurface.</title>
        <authorList>
            <person name="Probst A.J."/>
            <person name="Ladd B."/>
            <person name="Jarett J.K."/>
            <person name="Geller-Mcgrath D.E."/>
            <person name="Sieber C.M.K."/>
            <person name="Emerson J.B."/>
            <person name="Anantharaman K."/>
            <person name="Thomas B.C."/>
            <person name="Malmstrom R."/>
            <person name="Stieglmeier M."/>
            <person name="Klingl A."/>
            <person name="Woyke T."/>
            <person name="Ryan C.M."/>
            <person name="Banfield J.F."/>
        </authorList>
    </citation>
    <scope>NUCLEOTIDE SEQUENCE [LARGE SCALE GENOMIC DNA]</scope>
</reference>
<evidence type="ECO:0000256" key="2">
    <source>
        <dbReference type="ARBA" id="ARBA00023015"/>
    </source>
</evidence>
<evidence type="ECO:0000313" key="9">
    <source>
        <dbReference type="EMBL" id="PIX76947.1"/>
    </source>
</evidence>
<evidence type="ECO:0000259" key="7">
    <source>
        <dbReference type="Pfam" id="PF04542"/>
    </source>
</evidence>
<dbReference type="PROSITE" id="PS01063">
    <property type="entry name" value="SIGMA70_ECF"/>
    <property type="match status" value="1"/>
</dbReference>
<keyword evidence="5 6" id="KW-0804">Transcription</keyword>